<dbReference type="PANTHER" id="PTHR30603">
    <property type="entry name" value="RNA POLYMERASE SIGMA FACTOR RPO"/>
    <property type="match status" value="1"/>
</dbReference>
<evidence type="ECO:0000256" key="2">
    <source>
        <dbReference type="ARBA" id="ARBA00023082"/>
    </source>
</evidence>
<dbReference type="InterPro" id="IPR000943">
    <property type="entry name" value="RNA_pol_sigma70"/>
</dbReference>
<keyword evidence="4" id="KW-0804">Transcription</keyword>
<dbReference type="InterPro" id="IPR050239">
    <property type="entry name" value="Sigma-70_RNA_pol_init_factors"/>
</dbReference>
<dbReference type="GO" id="GO:0003677">
    <property type="term" value="F:DNA binding"/>
    <property type="evidence" value="ECO:0007669"/>
    <property type="project" value="UniProtKB-KW"/>
</dbReference>
<dbReference type="GO" id="GO:0006352">
    <property type="term" value="P:DNA-templated transcription initiation"/>
    <property type="evidence" value="ECO:0007669"/>
    <property type="project" value="InterPro"/>
</dbReference>
<dbReference type="CDD" id="cd06171">
    <property type="entry name" value="Sigma70_r4"/>
    <property type="match status" value="1"/>
</dbReference>
<proteinExistence type="predicted"/>
<protein>
    <recommendedName>
        <fullName evidence="5">RNA polymerase sigma-70 region 4 domain-containing protein</fullName>
    </recommendedName>
</protein>
<dbReference type="InterPro" id="IPR014284">
    <property type="entry name" value="RNA_pol_sigma-70_dom"/>
</dbReference>
<evidence type="ECO:0000256" key="1">
    <source>
        <dbReference type="ARBA" id="ARBA00023015"/>
    </source>
</evidence>
<dbReference type="Gene3D" id="1.10.10.10">
    <property type="entry name" value="Winged helix-like DNA-binding domain superfamily/Winged helix DNA-binding domain"/>
    <property type="match status" value="1"/>
</dbReference>
<evidence type="ECO:0000256" key="3">
    <source>
        <dbReference type="ARBA" id="ARBA00023125"/>
    </source>
</evidence>
<evidence type="ECO:0000313" key="6">
    <source>
        <dbReference type="EMBL" id="OGG60839.1"/>
    </source>
</evidence>
<dbReference type="NCBIfam" id="TIGR02937">
    <property type="entry name" value="sigma70-ECF"/>
    <property type="match status" value="1"/>
</dbReference>
<dbReference type="SUPFAM" id="SSF88946">
    <property type="entry name" value="Sigma2 domain of RNA polymerase sigma factors"/>
    <property type="match status" value="1"/>
</dbReference>
<evidence type="ECO:0000313" key="7">
    <source>
        <dbReference type="Proteomes" id="UP000176377"/>
    </source>
</evidence>
<dbReference type="PANTHER" id="PTHR30603:SF47">
    <property type="entry name" value="RNA POLYMERASE SIGMA FACTOR SIGD, CHLOROPLASTIC"/>
    <property type="match status" value="1"/>
</dbReference>
<dbReference type="Proteomes" id="UP000176377">
    <property type="component" value="Unassembled WGS sequence"/>
</dbReference>
<evidence type="ECO:0000256" key="4">
    <source>
        <dbReference type="ARBA" id="ARBA00023163"/>
    </source>
</evidence>
<dbReference type="AlphaFoldDB" id="A0A1F6DH97"/>
<keyword evidence="2" id="KW-0731">Sigma factor</keyword>
<accession>A0A1F6DH97</accession>
<reference evidence="6 7" key="1">
    <citation type="journal article" date="2016" name="Nat. Commun.">
        <title>Thousands of microbial genomes shed light on interconnected biogeochemical processes in an aquifer system.</title>
        <authorList>
            <person name="Anantharaman K."/>
            <person name="Brown C.T."/>
            <person name="Hug L.A."/>
            <person name="Sharon I."/>
            <person name="Castelle C.J."/>
            <person name="Probst A.J."/>
            <person name="Thomas B.C."/>
            <person name="Singh A."/>
            <person name="Wilkins M.J."/>
            <person name="Karaoz U."/>
            <person name="Brodie E.L."/>
            <person name="Williams K.H."/>
            <person name="Hubbard S.S."/>
            <person name="Banfield J.F."/>
        </authorList>
    </citation>
    <scope>NUCLEOTIDE SEQUENCE [LARGE SCALE GENOMIC DNA]</scope>
</reference>
<dbReference type="InterPro" id="IPR013324">
    <property type="entry name" value="RNA_pol_sigma_r3/r4-like"/>
</dbReference>
<sequence>MAEFSIEEPNKDRIDNKWRPESLSDMRLSALLPYTELASVEEFKATLATLSGILGLLSVREGRNKFLARSGGPTKTEYVLYAGGKILGGDFAKLEDCLDTLGINMQPVDALDREIVVVEERGKTTLELLGLVAGQDPDIDLRGHGENWNAIATAAMERAATEDASDDMPAVHRSYRSFPLRGSSRQQEVHAELRRHFAEGFRGAAPEGDPVELDLLIDDTATRLDEGRLTLEQAFREWGLEVDESVEDSRQIIPADKPLGEMLSPKSNSKYRWQRGMLYRRDKDGASDGSMISPEMRRDIYAKAQPAAELLWDADMLERKADRTLSSDEPWREKAAARLRMEATEKRKLADTMPDSIKAIGDAIEIHQGFVFTRVMRFLKRRDVRTASAFGPKDLMQEGTLGVYRALAGFDSDESGSFIGYARYNIDSMMMSYALRHRTFMTLPTNIQTTLNQLYDIDTKADAVPEDAAGRYSMSPDARRGRRLELFRRIFGDRYDLGKYLDRKRRETHQDVASYAIPISDLDENDPSVVDMHGDDVRVMPEMKAIDAIDTKKYLSQLLVQALTPREERVIRLRFGIGALNGSREEKTLEEVAEHVGGVSGEQVSSGRVGQIEAKALRKLKGALWRRFGQRDEKGDKYIDMEIISRVFATKSSE</sequence>
<evidence type="ECO:0000259" key="5">
    <source>
        <dbReference type="Pfam" id="PF04545"/>
    </source>
</evidence>
<keyword evidence="3" id="KW-0238">DNA-binding</keyword>
<dbReference type="InterPro" id="IPR013325">
    <property type="entry name" value="RNA_pol_sigma_r2"/>
</dbReference>
<feature type="domain" description="RNA polymerase sigma-70 region 4" evidence="5">
    <location>
        <begin position="561"/>
        <end position="621"/>
    </location>
</feature>
<dbReference type="PRINTS" id="PR00046">
    <property type="entry name" value="SIGMA70FCT"/>
</dbReference>
<dbReference type="GO" id="GO:0016987">
    <property type="term" value="F:sigma factor activity"/>
    <property type="evidence" value="ECO:0007669"/>
    <property type="project" value="UniProtKB-KW"/>
</dbReference>
<organism evidence="6 7">
    <name type="scientific">Candidatus Kaiserbacteria bacterium RIFCSPHIGHO2_01_FULL_56_24</name>
    <dbReference type="NCBI Taxonomy" id="1798487"/>
    <lineage>
        <taxon>Bacteria</taxon>
        <taxon>Candidatus Kaiseribacteriota</taxon>
    </lineage>
</organism>
<dbReference type="SUPFAM" id="SSF88659">
    <property type="entry name" value="Sigma3 and sigma4 domains of RNA polymerase sigma factors"/>
    <property type="match status" value="1"/>
</dbReference>
<name>A0A1F6DH97_9BACT</name>
<dbReference type="Gene3D" id="1.10.1740.10">
    <property type="match status" value="1"/>
</dbReference>
<keyword evidence="1" id="KW-0805">Transcription regulation</keyword>
<dbReference type="InterPro" id="IPR007630">
    <property type="entry name" value="RNA_pol_sigma70_r4"/>
</dbReference>
<comment type="caution">
    <text evidence="6">The sequence shown here is derived from an EMBL/GenBank/DDBJ whole genome shotgun (WGS) entry which is preliminary data.</text>
</comment>
<gene>
    <name evidence="6" type="ORF">A2765_01890</name>
</gene>
<dbReference type="Pfam" id="PF04545">
    <property type="entry name" value="Sigma70_r4"/>
    <property type="match status" value="1"/>
</dbReference>
<dbReference type="InterPro" id="IPR036388">
    <property type="entry name" value="WH-like_DNA-bd_sf"/>
</dbReference>
<dbReference type="EMBL" id="MFLA01000001">
    <property type="protein sequence ID" value="OGG60839.1"/>
    <property type="molecule type" value="Genomic_DNA"/>
</dbReference>